<proteinExistence type="predicted"/>
<evidence type="ECO:0000313" key="2">
    <source>
        <dbReference type="EMBL" id="MFC5540209.1"/>
    </source>
</evidence>
<dbReference type="EMBL" id="JBHSNQ010000004">
    <property type="protein sequence ID" value="MFC5540209.1"/>
    <property type="molecule type" value="Genomic_DNA"/>
</dbReference>
<keyword evidence="3" id="KW-1185">Reference proteome</keyword>
<protein>
    <submittedName>
        <fullName evidence="2">ORF6N domain-containing protein</fullName>
    </submittedName>
</protein>
<evidence type="ECO:0000313" key="3">
    <source>
        <dbReference type="Proteomes" id="UP001595978"/>
    </source>
</evidence>
<evidence type="ECO:0000259" key="1">
    <source>
        <dbReference type="Pfam" id="PF10543"/>
    </source>
</evidence>
<dbReference type="InterPro" id="IPR018873">
    <property type="entry name" value="KilA-N_DNA-bd_domain"/>
</dbReference>
<name>A0ABW0R610_9BACL</name>
<comment type="caution">
    <text evidence="2">The sequence shown here is derived from an EMBL/GenBank/DDBJ whole genome shotgun (WGS) entry which is preliminary data.</text>
</comment>
<gene>
    <name evidence="2" type="ORF">ACFPOH_00115</name>
</gene>
<organism evidence="2 3">
    <name type="scientific">Ureibacillus suwonensis</name>
    <dbReference type="NCBI Taxonomy" id="313007"/>
    <lineage>
        <taxon>Bacteria</taxon>
        <taxon>Bacillati</taxon>
        <taxon>Bacillota</taxon>
        <taxon>Bacilli</taxon>
        <taxon>Bacillales</taxon>
        <taxon>Caryophanaceae</taxon>
        <taxon>Ureibacillus</taxon>
    </lineage>
</organism>
<reference evidence="3" key="1">
    <citation type="journal article" date="2019" name="Int. J. Syst. Evol. Microbiol.">
        <title>The Global Catalogue of Microorganisms (GCM) 10K type strain sequencing project: providing services to taxonomists for standard genome sequencing and annotation.</title>
        <authorList>
            <consortium name="The Broad Institute Genomics Platform"/>
            <consortium name="The Broad Institute Genome Sequencing Center for Infectious Disease"/>
            <person name="Wu L."/>
            <person name="Ma J."/>
        </authorList>
    </citation>
    <scope>NUCLEOTIDE SEQUENCE [LARGE SCALE GENOMIC DNA]</scope>
    <source>
        <strain evidence="3">CCUG 56331</strain>
    </source>
</reference>
<dbReference type="RefSeq" id="WP_342469294.1">
    <property type="nucleotide sequence ID" value="NZ_JBHSNQ010000004.1"/>
</dbReference>
<accession>A0ABW0R610</accession>
<sequence length="124" mass="14533">MEYNGTKVLTTKQLAKFFDADMARIYAIFYRHKEIFKEGKDYFLLTKKDIAAWSESPHLPSLKYVSLLYLWTEHGAFKFAQSFKGLRAWQGYSNCICHFCGTPEEKKLLNNLYEKLARKAAEQC</sequence>
<feature type="domain" description="KilA-N DNA-binding" evidence="1">
    <location>
        <begin position="2"/>
        <end position="80"/>
    </location>
</feature>
<dbReference type="Proteomes" id="UP001595978">
    <property type="component" value="Unassembled WGS sequence"/>
</dbReference>
<dbReference type="Pfam" id="PF10543">
    <property type="entry name" value="ORF6N"/>
    <property type="match status" value="1"/>
</dbReference>